<keyword evidence="1" id="KW-0812">Transmembrane</keyword>
<protein>
    <recommendedName>
        <fullName evidence="4">tRNA_anti-like</fullName>
    </recommendedName>
</protein>
<dbReference type="Proteomes" id="UP000778797">
    <property type="component" value="Unassembled WGS sequence"/>
</dbReference>
<reference evidence="2" key="1">
    <citation type="submission" date="2021-03" db="EMBL/GenBank/DDBJ databases">
        <authorList>
            <person name="Ping X."/>
        </authorList>
    </citation>
    <scope>NUCLEOTIDE SEQUENCE</scope>
    <source>
        <strain evidence="2">E313</strain>
    </source>
</reference>
<dbReference type="RefSeq" id="WP_227475957.1">
    <property type="nucleotide sequence ID" value="NZ_JAFMPT010000002.1"/>
</dbReference>
<organism evidence="2 3">
    <name type="scientific">Winogradskyella immobilis</name>
    <dbReference type="NCBI Taxonomy" id="2816852"/>
    <lineage>
        <taxon>Bacteria</taxon>
        <taxon>Pseudomonadati</taxon>
        <taxon>Bacteroidota</taxon>
        <taxon>Flavobacteriia</taxon>
        <taxon>Flavobacteriales</taxon>
        <taxon>Flavobacteriaceae</taxon>
        <taxon>Winogradskyella</taxon>
    </lineage>
</organism>
<keyword evidence="1" id="KW-1133">Transmembrane helix</keyword>
<dbReference type="Pfam" id="PF12869">
    <property type="entry name" value="tRNA_anti-like"/>
    <property type="match status" value="1"/>
</dbReference>
<reference evidence="2" key="2">
    <citation type="submission" date="2021-10" db="EMBL/GenBank/DDBJ databases">
        <title>Genome of Winogradskyella sp. E313.</title>
        <authorList>
            <person name="Zhou Y."/>
        </authorList>
    </citation>
    <scope>NUCLEOTIDE SEQUENCE</scope>
    <source>
        <strain evidence="2">E313</strain>
    </source>
</reference>
<feature type="transmembrane region" description="Helical" evidence="1">
    <location>
        <begin position="6"/>
        <end position="25"/>
    </location>
</feature>
<dbReference type="EMBL" id="JAFMPT010000002">
    <property type="protein sequence ID" value="MCC1483510.1"/>
    <property type="molecule type" value="Genomic_DNA"/>
</dbReference>
<keyword evidence="3" id="KW-1185">Reference proteome</keyword>
<sequence>MYRHKTKIFVFFIILGLTVFLYTYINKPEKDTRDIETEVSLTTNEIIAYIDNADNDYLKSYINKAIEVEGTVKELTFKNNIHSILLSSDNKERLVLCQMQQGETSKMENIKEGELVKIKGIYKGSLLDAILLNCIFIQ</sequence>
<evidence type="ECO:0000313" key="2">
    <source>
        <dbReference type="EMBL" id="MCC1483510.1"/>
    </source>
</evidence>
<evidence type="ECO:0000313" key="3">
    <source>
        <dbReference type="Proteomes" id="UP000778797"/>
    </source>
</evidence>
<name>A0ABS8EK93_9FLAO</name>
<evidence type="ECO:0008006" key="4">
    <source>
        <dbReference type="Google" id="ProtNLM"/>
    </source>
</evidence>
<accession>A0ABS8EK93</accession>
<evidence type="ECO:0000256" key="1">
    <source>
        <dbReference type="SAM" id="Phobius"/>
    </source>
</evidence>
<dbReference type="InterPro" id="IPR024422">
    <property type="entry name" value="Protein_unknown_function_OB"/>
</dbReference>
<proteinExistence type="predicted"/>
<gene>
    <name evidence="2" type="ORF">J1C55_02810</name>
</gene>
<keyword evidence="1" id="KW-0472">Membrane</keyword>
<comment type="caution">
    <text evidence="2">The sequence shown here is derived from an EMBL/GenBank/DDBJ whole genome shotgun (WGS) entry which is preliminary data.</text>
</comment>